<evidence type="ECO:0000313" key="2">
    <source>
        <dbReference type="Proteomes" id="UP001454489"/>
    </source>
</evidence>
<dbReference type="SUPFAM" id="SSF103084">
    <property type="entry name" value="Holliday junction resolvase RusA"/>
    <property type="match status" value="1"/>
</dbReference>
<proteinExistence type="predicted"/>
<gene>
    <name evidence="1" type="ORF">WMO43_02265</name>
</gene>
<comment type="caution">
    <text evidence="1">The sequence shown here is derived from an EMBL/GenBank/DDBJ whole genome shotgun (WGS) entry which is preliminary data.</text>
</comment>
<dbReference type="Proteomes" id="UP001454489">
    <property type="component" value="Unassembled WGS sequence"/>
</dbReference>
<reference evidence="1 2" key="1">
    <citation type="submission" date="2024-03" db="EMBL/GenBank/DDBJ databases">
        <title>Human intestinal bacterial collection.</title>
        <authorList>
            <person name="Pauvert C."/>
            <person name="Hitch T.C.A."/>
            <person name="Clavel T."/>
        </authorList>
    </citation>
    <scope>NUCLEOTIDE SEQUENCE [LARGE SCALE GENOMIC DNA]</scope>
    <source>
        <strain evidence="1 2">CLA-AA-H185</strain>
    </source>
</reference>
<organism evidence="1 2">
    <name type="scientific">Maccoyibacter intestinihominis</name>
    <dbReference type="NCBI Taxonomy" id="3133499"/>
    <lineage>
        <taxon>Bacteria</taxon>
        <taxon>Bacillati</taxon>
        <taxon>Bacillota</taxon>
        <taxon>Clostridia</taxon>
        <taxon>Lachnospirales</taxon>
        <taxon>Lachnospiraceae</taxon>
        <taxon>Maccoyibacter</taxon>
    </lineage>
</organism>
<evidence type="ECO:0000313" key="1">
    <source>
        <dbReference type="EMBL" id="MEQ2556707.1"/>
    </source>
</evidence>
<dbReference type="InterPro" id="IPR008822">
    <property type="entry name" value="Endonuclease_RusA-like"/>
</dbReference>
<dbReference type="RefSeq" id="WP_353529720.1">
    <property type="nucleotide sequence ID" value="NZ_JBBMEX010000002.1"/>
</dbReference>
<name>A0ABV1HAG9_9FIRM</name>
<keyword evidence="2" id="KW-1185">Reference proteome</keyword>
<dbReference type="EMBL" id="JBBMEX010000002">
    <property type="protein sequence ID" value="MEQ2556707.1"/>
    <property type="molecule type" value="Genomic_DNA"/>
</dbReference>
<dbReference type="Gene3D" id="3.30.1330.70">
    <property type="entry name" value="Holliday junction resolvase RusA"/>
    <property type="match status" value="1"/>
</dbReference>
<dbReference type="Pfam" id="PF05866">
    <property type="entry name" value="RusA"/>
    <property type="match status" value="1"/>
</dbReference>
<protein>
    <submittedName>
        <fullName evidence="1">Uncharacterized protein</fullName>
    </submittedName>
</protein>
<sequence>MEKLMFTILGKPITKKNSQRIVVCKNRPMILPSKAYLKYEKDCKKYMPDTKQIDYPINVKAVYYMPTRHRVDLTNLHEALHDILVKYNVIADDNCKIIVSTDGSRVLYDRENPRTEVTITKAGGVVENH</sequence>
<accession>A0ABV1HAG9</accession>
<dbReference type="InterPro" id="IPR036614">
    <property type="entry name" value="RusA-like_sf"/>
</dbReference>